<dbReference type="Pfam" id="PF01159">
    <property type="entry name" value="Ribosomal_L6e"/>
    <property type="match status" value="1"/>
</dbReference>
<evidence type="ECO:0000256" key="1">
    <source>
        <dbReference type="ARBA" id="ARBA00010592"/>
    </source>
</evidence>
<dbReference type="InterPro" id="IPR005568">
    <property type="entry name" value="Ribosomal_uL6_N"/>
</dbReference>
<dbReference type="GO" id="GO:0003723">
    <property type="term" value="F:RNA binding"/>
    <property type="evidence" value="ECO:0007669"/>
    <property type="project" value="TreeGrafter"/>
</dbReference>
<protein>
    <recommendedName>
        <fullName evidence="5">Large ribosomal subunit protein uL6 N-terminal domain-containing protein</fullName>
    </recommendedName>
</protein>
<proteinExistence type="inferred from homology"/>
<keyword evidence="7" id="KW-1185">Reference proteome</keyword>
<dbReference type="SUPFAM" id="SSF50104">
    <property type="entry name" value="Translation proteins SH3-like domain"/>
    <property type="match status" value="1"/>
</dbReference>
<dbReference type="Gene3D" id="2.30.30.30">
    <property type="match status" value="1"/>
</dbReference>
<feature type="region of interest" description="Disordered" evidence="4">
    <location>
        <begin position="232"/>
        <end position="251"/>
    </location>
</feature>
<dbReference type="OrthoDB" id="2436667at2759"/>
<dbReference type="EMBL" id="AYKW01000001">
    <property type="protein sequence ID" value="PIL37100.1"/>
    <property type="molecule type" value="Genomic_DNA"/>
</dbReference>
<dbReference type="InterPro" id="IPR008991">
    <property type="entry name" value="Translation_prot_SH3-like_sf"/>
</dbReference>
<organism evidence="6 7">
    <name type="scientific">Ganoderma sinense ZZ0214-1</name>
    <dbReference type="NCBI Taxonomy" id="1077348"/>
    <lineage>
        <taxon>Eukaryota</taxon>
        <taxon>Fungi</taxon>
        <taxon>Dikarya</taxon>
        <taxon>Basidiomycota</taxon>
        <taxon>Agaricomycotina</taxon>
        <taxon>Agaricomycetes</taxon>
        <taxon>Polyporales</taxon>
        <taxon>Polyporaceae</taxon>
        <taxon>Ganoderma</taxon>
    </lineage>
</organism>
<evidence type="ECO:0000259" key="5">
    <source>
        <dbReference type="Pfam" id="PF03868"/>
    </source>
</evidence>
<evidence type="ECO:0000313" key="6">
    <source>
        <dbReference type="EMBL" id="PIL37100.1"/>
    </source>
</evidence>
<keyword evidence="2" id="KW-0689">Ribosomal protein</keyword>
<dbReference type="FunFam" id="2.30.30.30:FF:000014">
    <property type="entry name" value="60S ribosomal protein L6"/>
    <property type="match status" value="1"/>
</dbReference>
<dbReference type="GO" id="GO:0003735">
    <property type="term" value="F:structural constituent of ribosome"/>
    <property type="evidence" value="ECO:0007669"/>
    <property type="project" value="InterPro"/>
</dbReference>
<evidence type="ECO:0000313" key="7">
    <source>
        <dbReference type="Proteomes" id="UP000230002"/>
    </source>
</evidence>
<dbReference type="Proteomes" id="UP000230002">
    <property type="component" value="Unassembled WGS sequence"/>
</dbReference>
<dbReference type="GO" id="GO:0000027">
    <property type="term" value="P:ribosomal large subunit assembly"/>
    <property type="evidence" value="ECO:0007669"/>
    <property type="project" value="TreeGrafter"/>
</dbReference>
<dbReference type="STRING" id="1077348.A0A2G8STL0"/>
<comment type="similarity">
    <text evidence="1">Belongs to the eukaryotic ribosomal protein eL6 family.</text>
</comment>
<dbReference type="InterPro" id="IPR041997">
    <property type="entry name" value="Ribosomal_eL6_KOW"/>
</dbReference>
<reference evidence="6 7" key="1">
    <citation type="journal article" date="2015" name="Sci. Rep.">
        <title>Chromosome-level genome map provides insights into diverse defense mechanisms in the medicinal fungus Ganoderma sinense.</title>
        <authorList>
            <person name="Zhu Y."/>
            <person name="Xu J."/>
            <person name="Sun C."/>
            <person name="Zhou S."/>
            <person name="Xu H."/>
            <person name="Nelson D.R."/>
            <person name="Qian J."/>
            <person name="Song J."/>
            <person name="Luo H."/>
            <person name="Xiang L."/>
            <person name="Li Y."/>
            <person name="Xu Z."/>
            <person name="Ji A."/>
            <person name="Wang L."/>
            <person name="Lu S."/>
            <person name="Hayward A."/>
            <person name="Sun W."/>
            <person name="Li X."/>
            <person name="Schwartz D.C."/>
            <person name="Wang Y."/>
            <person name="Chen S."/>
        </authorList>
    </citation>
    <scope>NUCLEOTIDE SEQUENCE [LARGE SCALE GENOMIC DNA]</scope>
    <source>
        <strain evidence="6 7">ZZ0214-1</strain>
    </source>
</reference>
<gene>
    <name evidence="6" type="ORF">GSI_00792</name>
</gene>
<evidence type="ECO:0000256" key="2">
    <source>
        <dbReference type="ARBA" id="ARBA00022980"/>
    </source>
</evidence>
<dbReference type="InterPro" id="IPR000915">
    <property type="entry name" value="60S_ribosomal_eL6"/>
</dbReference>
<dbReference type="GO" id="GO:0002181">
    <property type="term" value="P:cytoplasmic translation"/>
    <property type="evidence" value="ECO:0007669"/>
    <property type="project" value="TreeGrafter"/>
</dbReference>
<keyword evidence="3" id="KW-0687">Ribonucleoprotein</keyword>
<evidence type="ECO:0000256" key="3">
    <source>
        <dbReference type="ARBA" id="ARBA00023274"/>
    </source>
</evidence>
<dbReference type="InterPro" id="IPR014722">
    <property type="entry name" value="Rib_uL2_dom2"/>
</dbReference>
<feature type="region of interest" description="Disordered" evidence="4">
    <location>
        <begin position="82"/>
        <end position="144"/>
    </location>
</feature>
<comment type="caution">
    <text evidence="6">The sequence shown here is derived from an EMBL/GenBank/DDBJ whole genome shotgun (WGS) entry which is preliminary data.</text>
</comment>
<dbReference type="Pfam" id="PF03868">
    <property type="entry name" value="Ribosomal_L6e_N"/>
    <property type="match status" value="1"/>
</dbReference>
<sequence length="294" mass="32025">MSKPNGPESQTLTLVLSATPYITDAVEEAPIFPIGPDSRRCAKSTRPIDFKTNRNAMARSKELVPGVGRLSRSSVFARRGLYKGQKKSTKPAEVETPVTKQATVGGDKNGATRVVPTKKAPRFYPAEDVRQPKKSRKAPKPANLRSSITPGTVLILLAGRFRGKRVVFLKQLASGLLLVTGPYKVNGVPLRRVNQAYVIASSTKVDLGDFKVDEKINDAYFAKPAAKGSRSAEEEFFSEGKPKEKAAFPESKAADQKTVDAAVVAAIKKTQYLDKYIKATFGLSKGQFPHQLTF</sequence>
<dbReference type="CDD" id="cd13156">
    <property type="entry name" value="KOW_RPL6"/>
    <property type="match status" value="1"/>
</dbReference>
<accession>A0A2G8STL0</accession>
<dbReference type="GO" id="GO:0022625">
    <property type="term" value="C:cytosolic large ribosomal subunit"/>
    <property type="evidence" value="ECO:0007669"/>
    <property type="project" value="TreeGrafter"/>
</dbReference>
<dbReference type="AlphaFoldDB" id="A0A2G8STL0"/>
<dbReference type="PANTHER" id="PTHR10715">
    <property type="entry name" value="60S RIBOSOMAL PROTEIN L6"/>
    <property type="match status" value="1"/>
</dbReference>
<evidence type="ECO:0000256" key="4">
    <source>
        <dbReference type="SAM" id="MobiDB-lite"/>
    </source>
</evidence>
<feature type="domain" description="Large ribosomal subunit protein uL6 N-terminal" evidence="5">
    <location>
        <begin position="58"/>
        <end position="100"/>
    </location>
</feature>
<name>A0A2G8STL0_9APHY</name>
<dbReference type="PANTHER" id="PTHR10715:SF0">
    <property type="entry name" value="LARGE RIBOSOMAL SUBUNIT PROTEIN EL6"/>
    <property type="match status" value="1"/>
</dbReference>